<evidence type="ECO:0000256" key="4">
    <source>
        <dbReference type="ARBA" id="ARBA00022989"/>
    </source>
</evidence>
<dbReference type="Proteomes" id="UP000263040">
    <property type="component" value="Chromosome"/>
</dbReference>
<dbReference type="EMBL" id="CP032100">
    <property type="protein sequence ID" value="AXX90468.1"/>
    <property type="molecule type" value="Genomic_DNA"/>
</dbReference>
<dbReference type="Pfam" id="PF02706">
    <property type="entry name" value="Wzz"/>
    <property type="match status" value="1"/>
</dbReference>
<accession>A0AAD0ST64</accession>
<gene>
    <name evidence="8" type="ORF">ASUIS_2007</name>
</gene>
<comment type="subcellular location">
    <subcellularLocation>
        <location evidence="1">Cell membrane</location>
        <topology evidence="1">Multi-pass membrane protein</topology>
    </subcellularLocation>
</comment>
<protein>
    <submittedName>
        <fullName evidence="8">Chain length determinant protein, Wzz family</fullName>
    </submittedName>
</protein>
<proteinExistence type="predicted"/>
<feature type="domain" description="Polysaccharide chain length determinant N-terminal" evidence="7">
    <location>
        <begin position="10"/>
        <end position="66"/>
    </location>
</feature>
<keyword evidence="2" id="KW-1003">Cell membrane</keyword>
<evidence type="ECO:0000256" key="6">
    <source>
        <dbReference type="SAM" id="Phobius"/>
    </source>
</evidence>
<evidence type="ECO:0000256" key="2">
    <source>
        <dbReference type="ARBA" id="ARBA00022475"/>
    </source>
</evidence>
<feature type="transmembrane region" description="Helical" evidence="6">
    <location>
        <begin position="26"/>
        <end position="45"/>
    </location>
</feature>
<dbReference type="AlphaFoldDB" id="A0AAD0ST64"/>
<sequence length="193" mass="22582">MKKKEQIIEDEIDLRELFKTIWEKKIFILLFTSMVTIISLIYVSFKNPIPIYHGKTYIEIGQIQSRNFGTNYLDSSINLSEILKLELKIATDIPKGTYNLLEISSNNQDKEEIKNSLEKTVEFVINRHKEKAKFYENVIMTKQIGNIQIDNNPINKPKKSLIGLVSFISGFILSTFIVFFMQFINSRRKEYSN</sequence>
<evidence type="ECO:0000256" key="1">
    <source>
        <dbReference type="ARBA" id="ARBA00004651"/>
    </source>
</evidence>
<evidence type="ECO:0000256" key="3">
    <source>
        <dbReference type="ARBA" id="ARBA00022692"/>
    </source>
</evidence>
<keyword evidence="9" id="KW-1185">Reference proteome</keyword>
<dbReference type="KEGG" id="asui:ASUIS_2007"/>
<evidence type="ECO:0000313" key="9">
    <source>
        <dbReference type="Proteomes" id="UP000263040"/>
    </source>
</evidence>
<dbReference type="InterPro" id="IPR003856">
    <property type="entry name" value="LPS_length_determ_N"/>
</dbReference>
<evidence type="ECO:0000259" key="7">
    <source>
        <dbReference type="Pfam" id="PF02706"/>
    </source>
</evidence>
<keyword evidence="3 6" id="KW-0812">Transmembrane</keyword>
<organism evidence="8 9">
    <name type="scientific">Arcobacter suis CECT 7833</name>
    <dbReference type="NCBI Taxonomy" id="663365"/>
    <lineage>
        <taxon>Bacteria</taxon>
        <taxon>Pseudomonadati</taxon>
        <taxon>Campylobacterota</taxon>
        <taxon>Epsilonproteobacteria</taxon>
        <taxon>Campylobacterales</taxon>
        <taxon>Arcobacteraceae</taxon>
        <taxon>Arcobacter</taxon>
    </lineage>
</organism>
<reference evidence="8 9" key="1">
    <citation type="submission" date="2018-08" db="EMBL/GenBank/DDBJ databases">
        <title>Complete genome of the Arcobacter suis type strain LMG 26152.</title>
        <authorList>
            <person name="Miller W.G."/>
            <person name="Yee E."/>
            <person name="Bono J.L."/>
        </authorList>
    </citation>
    <scope>NUCLEOTIDE SEQUENCE [LARGE SCALE GENOMIC DNA]</scope>
    <source>
        <strain evidence="8 9">CECT 7833</strain>
    </source>
</reference>
<evidence type="ECO:0000313" key="8">
    <source>
        <dbReference type="EMBL" id="AXX90468.1"/>
    </source>
</evidence>
<dbReference type="RefSeq" id="WP_118887058.1">
    <property type="nucleotide sequence ID" value="NZ_CP032100.1"/>
</dbReference>
<evidence type="ECO:0000256" key="5">
    <source>
        <dbReference type="ARBA" id="ARBA00023136"/>
    </source>
</evidence>
<feature type="transmembrane region" description="Helical" evidence="6">
    <location>
        <begin position="161"/>
        <end position="184"/>
    </location>
</feature>
<keyword evidence="5 6" id="KW-0472">Membrane</keyword>
<keyword evidence="4 6" id="KW-1133">Transmembrane helix</keyword>
<name>A0AAD0ST64_9BACT</name>
<dbReference type="GO" id="GO:0005886">
    <property type="term" value="C:plasma membrane"/>
    <property type="evidence" value="ECO:0007669"/>
    <property type="project" value="UniProtKB-SubCell"/>
</dbReference>